<gene>
    <name evidence="1" type="ORF">CC86DRAFT_366155</name>
</gene>
<proteinExistence type="predicted"/>
<dbReference type="Proteomes" id="UP000799424">
    <property type="component" value="Unassembled WGS sequence"/>
</dbReference>
<dbReference type="EMBL" id="MU006217">
    <property type="protein sequence ID" value="KAF2832327.1"/>
    <property type="molecule type" value="Genomic_DNA"/>
</dbReference>
<accession>A0A6A7AI17</accession>
<dbReference type="AlphaFoldDB" id="A0A6A7AI17"/>
<feature type="non-terminal residue" evidence="1">
    <location>
        <position position="168"/>
    </location>
</feature>
<sequence>MLIGICHDRLCKLGAPGPYTKSKAEAVAKSQELLDIFNYYWAAAQKIELSKEDVGRQLQAEYGVDVLPHIPTLTKSQIAHQKAEFKRNSMAMKRQMLKQPEARRVIPVDAKGEPIWDEKQNGQYVVMVTKINKGDGLTEYGNVEEPEEASVQEKMARLVEDAERKLKL</sequence>
<protein>
    <submittedName>
        <fullName evidence="1">Uncharacterized protein</fullName>
    </submittedName>
</protein>
<evidence type="ECO:0000313" key="2">
    <source>
        <dbReference type="Proteomes" id="UP000799424"/>
    </source>
</evidence>
<keyword evidence="2" id="KW-1185">Reference proteome</keyword>
<evidence type="ECO:0000313" key="1">
    <source>
        <dbReference type="EMBL" id="KAF2832327.1"/>
    </source>
</evidence>
<name>A0A6A7AI17_9PLEO</name>
<reference evidence="1" key="1">
    <citation type="journal article" date="2020" name="Stud. Mycol.">
        <title>101 Dothideomycetes genomes: a test case for predicting lifestyles and emergence of pathogens.</title>
        <authorList>
            <person name="Haridas S."/>
            <person name="Albert R."/>
            <person name="Binder M."/>
            <person name="Bloem J."/>
            <person name="Labutti K."/>
            <person name="Salamov A."/>
            <person name="Andreopoulos B."/>
            <person name="Baker S."/>
            <person name="Barry K."/>
            <person name="Bills G."/>
            <person name="Bluhm B."/>
            <person name="Cannon C."/>
            <person name="Castanera R."/>
            <person name="Culley D."/>
            <person name="Daum C."/>
            <person name="Ezra D."/>
            <person name="Gonzalez J."/>
            <person name="Henrissat B."/>
            <person name="Kuo A."/>
            <person name="Liang C."/>
            <person name="Lipzen A."/>
            <person name="Lutzoni F."/>
            <person name="Magnuson J."/>
            <person name="Mondo S."/>
            <person name="Nolan M."/>
            <person name="Ohm R."/>
            <person name="Pangilinan J."/>
            <person name="Park H.-J."/>
            <person name="Ramirez L."/>
            <person name="Alfaro M."/>
            <person name="Sun H."/>
            <person name="Tritt A."/>
            <person name="Yoshinaga Y."/>
            <person name="Zwiers L.-H."/>
            <person name="Turgeon B."/>
            <person name="Goodwin S."/>
            <person name="Spatafora J."/>
            <person name="Crous P."/>
            <person name="Grigoriev I."/>
        </authorList>
    </citation>
    <scope>NUCLEOTIDE SEQUENCE</scope>
    <source>
        <strain evidence="1">CBS 113818</strain>
    </source>
</reference>
<organism evidence="1 2">
    <name type="scientific">Ophiobolus disseminans</name>
    <dbReference type="NCBI Taxonomy" id="1469910"/>
    <lineage>
        <taxon>Eukaryota</taxon>
        <taxon>Fungi</taxon>
        <taxon>Dikarya</taxon>
        <taxon>Ascomycota</taxon>
        <taxon>Pezizomycotina</taxon>
        <taxon>Dothideomycetes</taxon>
        <taxon>Pleosporomycetidae</taxon>
        <taxon>Pleosporales</taxon>
        <taxon>Pleosporineae</taxon>
        <taxon>Phaeosphaeriaceae</taxon>
        <taxon>Ophiobolus</taxon>
    </lineage>
</organism>
<dbReference type="OrthoDB" id="4151615at2759"/>